<proteinExistence type="predicted"/>
<dbReference type="Proteomes" id="UP000694867">
    <property type="component" value="Unplaced"/>
</dbReference>
<dbReference type="GeneID" id="100898045"/>
<feature type="compositionally biased region" description="Basic and acidic residues" evidence="2">
    <location>
        <begin position="281"/>
        <end position="300"/>
    </location>
</feature>
<evidence type="ECO:0000313" key="5">
    <source>
        <dbReference type="RefSeq" id="XP_003746824.1"/>
    </source>
</evidence>
<gene>
    <name evidence="5" type="primary">LOC100898045</name>
</gene>
<dbReference type="GO" id="GO:0006400">
    <property type="term" value="P:tRNA modification"/>
    <property type="evidence" value="ECO:0007669"/>
    <property type="project" value="InterPro"/>
</dbReference>
<feature type="domain" description="THUMP" evidence="3">
    <location>
        <begin position="152"/>
        <end position="264"/>
    </location>
</feature>
<reference evidence="5" key="1">
    <citation type="submission" date="2025-08" db="UniProtKB">
        <authorList>
            <consortium name="RefSeq"/>
        </authorList>
    </citation>
    <scope>IDENTIFICATION</scope>
</reference>
<evidence type="ECO:0000313" key="4">
    <source>
        <dbReference type="Proteomes" id="UP000694867"/>
    </source>
</evidence>
<dbReference type="KEGG" id="goe:100898045"/>
<evidence type="ECO:0000256" key="2">
    <source>
        <dbReference type="SAM" id="MobiDB-lite"/>
    </source>
</evidence>
<dbReference type="PANTHER" id="PTHR13452">
    <property type="entry name" value="THUMP DOMAIN CONTAINING PROTEIN 1-RELATED"/>
    <property type="match status" value="1"/>
</dbReference>
<dbReference type="InterPro" id="IPR040183">
    <property type="entry name" value="THUMPD1-like"/>
</dbReference>
<dbReference type="CDD" id="cd11717">
    <property type="entry name" value="THUMP_THUMPD1_like"/>
    <property type="match status" value="1"/>
</dbReference>
<dbReference type="PANTHER" id="PTHR13452:SF10">
    <property type="entry name" value="THUMP DOMAIN-CONTAINING PROTEIN 1"/>
    <property type="match status" value="1"/>
</dbReference>
<dbReference type="PROSITE" id="PS51165">
    <property type="entry name" value="THUMP"/>
    <property type="match status" value="1"/>
</dbReference>
<protein>
    <submittedName>
        <fullName evidence="5">THUMP domain-containing protein 1</fullName>
    </submittedName>
</protein>
<dbReference type="AlphaFoldDB" id="A0AAJ6QX65"/>
<dbReference type="Pfam" id="PF02926">
    <property type="entry name" value="THUMP"/>
    <property type="match status" value="1"/>
</dbReference>
<evidence type="ECO:0000259" key="3">
    <source>
        <dbReference type="PROSITE" id="PS51165"/>
    </source>
</evidence>
<dbReference type="RefSeq" id="XP_003746824.1">
    <property type="nucleotide sequence ID" value="XM_003746776.1"/>
</dbReference>
<feature type="region of interest" description="Disordered" evidence="2">
    <location>
        <begin position="279"/>
        <end position="335"/>
    </location>
</feature>
<evidence type="ECO:0000256" key="1">
    <source>
        <dbReference type="PROSITE-ProRule" id="PRU00529"/>
    </source>
</evidence>
<keyword evidence="1" id="KW-0694">RNA-binding</keyword>
<dbReference type="SMART" id="SM00981">
    <property type="entry name" value="THUMP"/>
    <property type="match status" value="1"/>
</dbReference>
<keyword evidence="4" id="KW-1185">Reference proteome</keyword>
<feature type="compositionally biased region" description="Polar residues" evidence="2">
    <location>
        <begin position="15"/>
        <end position="25"/>
    </location>
</feature>
<dbReference type="GO" id="GO:0003723">
    <property type="term" value="F:RNA binding"/>
    <property type="evidence" value="ECO:0007669"/>
    <property type="project" value="UniProtKB-UniRule"/>
</dbReference>
<dbReference type="InterPro" id="IPR004114">
    <property type="entry name" value="THUMP_dom"/>
</dbReference>
<dbReference type="SUPFAM" id="SSF143437">
    <property type="entry name" value="THUMP domain-like"/>
    <property type="match status" value="1"/>
</dbReference>
<organism evidence="4 5">
    <name type="scientific">Galendromus occidentalis</name>
    <name type="common">western predatory mite</name>
    <dbReference type="NCBI Taxonomy" id="34638"/>
    <lineage>
        <taxon>Eukaryota</taxon>
        <taxon>Metazoa</taxon>
        <taxon>Ecdysozoa</taxon>
        <taxon>Arthropoda</taxon>
        <taxon>Chelicerata</taxon>
        <taxon>Arachnida</taxon>
        <taxon>Acari</taxon>
        <taxon>Parasitiformes</taxon>
        <taxon>Mesostigmata</taxon>
        <taxon>Gamasina</taxon>
        <taxon>Phytoseioidea</taxon>
        <taxon>Phytoseiidae</taxon>
        <taxon>Typhlodrominae</taxon>
        <taxon>Galendromus</taxon>
    </lineage>
</organism>
<name>A0AAJ6QX65_9ACAR</name>
<feature type="region of interest" description="Disordered" evidence="2">
    <location>
        <begin position="15"/>
        <end position="40"/>
    </location>
</feature>
<dbReference type="Gene3D" id="3.30.2300.10">
    <property type="entry name" value="THUMP superfamily"/>
    <property type="match status" value="1"/>
</dbReference>
<accession>A0AAJ6QX65</accession>
<sequence length="335" mass="37894">MTAAVRRGGLIQLPTEFSSGGQQAKTEAGNEAYRSAMSSEPKRRKRSYYVASANKKRGNFLDCDVGRGFLVTINPKQERRATLTAYSLLNEAADRLYGPQKISEENKVDGDIEAELKSIREDGCRFKKLRTEIPANIFIRTTLEKPVDILSDVFERMPKNINYIHRFVAVLATCKTQPENISKKVLEILAENFSEGMETITFMVQLKARHNNEYKESAKRQDFCRKLAESIQEANSSFVPDLKDPSLVVNVDVLQKVCCISLLPHYKRFKKYNPEQFVEPLTEKPQDEKTATDLQEEGRSQLEQGSEEAIEASEKEIGVAIDSGEIGSEIKEQDK</sequence>